<dbReference type="EMBL" id="AENT01000027">
    <property type="protein sequence ID" value="EFR42333.1"/>
    <property type="molecule type" value="Genomic_DNA"/>
</dbReference>
<dbReference type="Proteomes" id="UP000004594">
    <property type="component" value="Unassembled WGS sequence"/>
</dbReference>
<dbReference type="RefSeq" id="WP_007555091.1">
    <property type="nucleotide sequence ID" value="NZ_AENT01000027.1"/>
</dbReference>
<organism evidence="1 2">
    <name type="scientific">Dialister micraerophilus UPII 345-E</name>
    <dbReference type="NCBI Taxonomy" id="910314"/>
    <lineage>
        <taxon>Bacteria</taxon>
        <taxon>Bacillati</taxon>
        <taxon>Bacillota</taxon>
        <taxon>Negativicutes</taxon>
        <taxon>Veillonellales</taxon>
        <taxon>Veillonellaceae</taxon>
        <taxon>Dialister</taxon>
    </lineage>
</organism>
<dbReference type="AlphaFoldDB" id="E4LA77"/>
<gene>
    <name evidence="1" type="ORF">HMPREF9220_0644</name>
</gene>
<evidence type="ECO:0000313" key="2">
    <source>
        <dbReference type="Proteomes" id="UP000004594"/>
    </source>
</evidence>
<reference evidence="1 2" key="1">
    <citation type="submission" date="2010-11" db="EMBL/GenBank/DDBJ databases">
        <authorList>
            <person name="Durkin A.S."/>
            <person name="Madupu R."/>
            <person name="Torralba M."/>
            <person name="Gillis M."/>
            <person name="Methe B."/>
            <person name="Sutton G."/>
            <person name="Nelson K.E."/>
        </authorList>
    </citation>
    <scope>NUCLEOTIDE SEQUENCE [LARGE SCALE GENOMIC DNA]</scope>
    <source>
        <strain evidence="1 2">UPII 345-E</strain>
    </source>
</reference>
<comment type="caution">
    <text evidence="1">The sequence shown here is derived from an EMBL/GenBank/DDBJ whole genome shotgun (WGS) entry which is preliminary data.</text>
</comment>
<proteinExistence type="predicted"/>
<protein>
    <submittedName>
        <fullName evidence="1">Uncharacterized protein</fullName>
    </submittedName>
</protein>
<name>E4LA77_9FIRM</name>
<sequence length="105" mass="11913">MKDTGAKPNNFEKEVFKVSTEVYSKFLVSDGIPFVKSALVIALLSNLTRGQWKSIKFRVDNVFRNKKKNEIALKNQDGNVNLNIDNCSDLMKLKFALGEVKEDET</sequence>
<evidence type="ECO:0000313" key="1">
    <source>
        <dbReference type="EMBL" id="EFR42333.1"/>
    </source>
</evidence>
<accession>E4LA77</accession>